<dbReference type="GO" id="GO:0035556">
    <property type="term" value="P:intracellular signal transduction"/>
    <property type="evidence" value="ECO:0007669"/>
    <property type="project" value="InterPro"/>
</dbReference>
<dbReference type="InterPro" id="IPR001054">
    <property type="entry name" value="A/G_cyclase"/>
</dbReference>
<dbReference type="EMBL" id="KI913954">
    <property type="protein sequence ID" value="ETW07749.1"/>
    <property type="molecule type" value="Genomic_DNA"/>
</dbReference>
<dbReference type="PROSITE" id="PS50125">
    <property type="entry name" value="GUANYLATE_CYCLASE_2"/>
    <property type="match status" value="1"/>
</dbReference>
<evidence type="ECO:0000259" key="2">
    <source>
        <dbReference type="PROSITE" id="PS50125"/>
    </source>
</evidence>
<dbReference type="GeneID" id="20079241"/>
<dbReference type="Gene3D" id="3.30.70.1230">
    <property type="entry name" value="Nucleotide cyclase"/>
    <property type="match status" value="2"/>
</dbReference>
<gene>
    <name evidence="3" type="ORF">H310_02191</name>
</gene>
<sequence>MSCWDCCIRLLKRCLPRNDIVVELAPYLNTANGGYANNAQTNTGGRGQTNTTNTHTSLASRFTNSQGELQHGATGGGGAHHAGEQSRSGRRRDRHAAAADIQSGGADPSLGNGRGKGSILNPALLSSSTTKFYSHNVHSTDDMHDNDDLGSTSPMNGRGDPYIASTGGLSHVLHKYAVSRHQADPRCREVYHPLPHTASGHTLLPVDVVMGHDVIMQGGGMGGQNTPMLRACDSTSSIDINVDDFDSSTVFVYVSVAAFQRLARQFQELMEEATSLYVHMIRSRLNEYGGVELRFNEGYFVVGFQTEFNAARWCLAMQLGLMYAAWNPRFLRAPEAQEEMSRHRPMPVFRGLRVRMAIHSACPNSESDDDDVDADSLLEFTEANPPEQDPRELVRLIGECVHGGQIALSDGVWEKMKEQLVQLGNPVVEDLGKHVVGGHALQLFQLLPKHLEDRHFLPLMSIKQLAPAMRDAPTAAGEVTMVFTFIEGARSLMLNDAHALVSRVKTICTLSRKLLRTHRGYECQELQGDFMLAFFRPADAIAWCGEVQKKVHALFSQDPSGIQFRISMGIETGVPVSVSPHKSSGRADYFGNIVNQTARIAKAAHGGQIMLGGDAWKAFMHDSASHSDRPLAGSLPFYFKDHGYFQFKGIASGTLLVEVVPFGLETIVHAATTAKVYKKPVPPSTVPLPDRNRLVYVWSQTGEGESDVGYSIRDTEVFDDKSLYGTLSEWTPQDLRTWFNEDSKRGVFDMPHAVCELRDE</sequence>
<accession>A0A024UN65</accession>
<dbReference type="Pfam" id="PF00211">
    <property type="entry name" value="Guanylate_cyc"/>
    <property type="match status" value="1"/>
</dbReference>
<proteinExistence type="predicted"/>
<feature type="compositionally biased region" description="Low complexity" evidence="1">
    <location>
        <begin position="36"/>
        <end position="54"/>
    </location>
</feature>
<evidence type="ECO:0000313" key="3">
    <source>
        <dbReference type="EMBL" id="ETW07749.1"/>
    </source>
</evidence>
<protein>
    <recommendedName>
        <fullName evidence="2">Guanylate cyclase domain-containing protein</fullName>
    </recommendedName>
</protein>
<dbReference type="CDD" id="cd07302">
    <property type="entry name" value="CHD"/>
    <property type="match status" value="1"/>
</dbReference>
<dbReference type="GO" id="GO:0009190">
    <property type="term" value="P:cyclic nucleotide biosynthetic process"/>
    <property type="evidence" value="ECO:0007669"/>
    <property type="project" value="InterPro"/>
</dbReference>
<feature type="region of interest" description="Disordered" evidence="1">
    <location>
        <begin position="67"/>
        <end position="122"/>
    </location>
</feature>
<dbReference type="OrthoDB" id="2021138at2759"/>
<dbReference type="RefSeq" id="XP_008863842.1">
    <property type="nucleotide sequence ID" value="XM_008865620.1"/>
</dbReference>
<dbReference type="InterPro" id="IPR029787">
    <property type="entry name" value="Nucleotide_cyclase"/>
</dbReference>
<evidence type="ECO:0000256" key="1">
    <source>
        <dbReference type="SAM" id="MobiDB-lite"/>
    </source>
</evidence>
<feature type="domain" description="Guanylate cyclase" evidence="2">
    <location>
        <begin position="480"/>
        <end position="601"/>
    </location>
</feature>
<dbReference type="STRING" id="157072.A0A024UN65"/>
<dbReference type="PANTHER" id="PTHR43081:SF1">
    <property type="entry name" value="ADENYLATE CYCLASE, TERMINAL-DIFFERENTIATION SPECIFIC"/>
    <property type="match status" value="1"/>
</dbReference>
<feature type="region of interest" description="Disordered" evidence="1">
    <location>
        <begin position="32"/>
        <end position="54"/>
    </location>
</feature>
<dbReference type="SUPFAM" id="SSF55073">
    <property type="entry name" value="Nucleotide cyclase"/>
    <property type="match status" value="2"/>
</dbReference>
<dbReference type="PANTHER" id="PTHR43081">
    <property type="entry name" value="ADENYLATE CYCLASE, TERMINAL-DIFFERENTIATION SPECIFIC-RELATED"/>
    <property type="match status" value="1"/>
</dbReference>
<organism evidence="3">
    <name type="scientific">Aphanomyces invadans</name>
    <dbReference type="NCBI Taxonomy" id="157072"/>
    <lineage>
        <taxon>Eukaryota</taxon>
        <taxon>Sar</taxon>
        <taxon>Stramenopiles</taxon>
        <taxon>Oomycota</taxon>
        <taxon>Saprolegniomycetes</taxon>
        <taxon>Saprolegniales</taxon>
        <taxon>Verrucalvaceae</taxon>
        <taxon>Aphanomyces</taxon>
    </lineage>
</organism>
<dbReference type="VEuPathDB" id="FungiDB:H310_02191"/>
<dbReference type="InterPro" id="IPR050697">
    <property type="entry name" value="Adenylyl/Guanylyl_Cyclase_3/4"/>
</dbReference>
<dbReference type="AlphaFoldDB" id="A0A024UN65"/>
<name>A0A024UN65_9STRA</name>
<dbReference type="eggNOG" id="KOG0618">
    <property type="taxonomic scope" value="Eukaryota"/>
</dbReference>
<reference evidence="3" key="1">
    <citation type="submission" date="2013-12" db="EMBL/GenBank/DDBJ databases">
        <title>The Genome Sequence of Aphanomyces invadans NJM9701.</title>
        <authorList>
            <consortium name="The Broad Institute Genomics Platform"/>
            <person name="Russ C."/>
            <person name="Tyler B."/>
            <person name="van West P."/>
            <person name="Dieguez-Uribeondo J."/>
            <person name="Young S.K."/>
            <person name="Zeng Q."/>
            <person name="Gargeya S."/>
            <person name="Fitzgerald M."/>
            <person name="Abouelleil A."/>
            <person name="Alvarado L."/>
            <person name="Chapman S.B."/>
            <person name="Gainer-Dewar J."/>
            <person name="Goldberg J."/>
            <person name="Griggs A."/>
            <person name="Gujja S."/>
            <person name="Hansen M."/>
            <person name="Howarth C."/>
            <person name="Imamovic A."/>
            <person name="Ireland A."/>
            <person name="Larimer J."/>
            <person name="McCowan C."/>
            <person name="Murphy C."/>
            <person name="Pearson M."/>
            <person name="Poon T.W."/>
            <person name="Priest M."/>
            <person name="Roberts A."/>
            <person name="Saif S."/>
            <person name="Shea T."/>
            <person name="Sykes S."/>
            <person name="Wortman J."/>
            <person name="Nusbaum C."/>
            <person name="Birren B."/>
        </authorList>
    </citation>
    <scope>NUCLEOTIDE SEQUENCE [LARGE SCALE GENOMIC DNA]</scope>
    <source>
        <strain evidence="3">NJM9701</strain>
    </source>
</reference>